<reference evidence="2 3" key="1">
    <citation type="journal article" date="2016" name="Nat. Commun.">
        <title>Thousands of microbial genomes shed light on interconnected biogeochemical processes in an aquifer system.</title>
        <authorList>
            <person name="Anantharaman K."/>
            <person name="Brown C.T."/>
            <person name="Hug L.A."/>
            <person name="Sharon I."/>
            <person name="Castelle C.J."/>
            <person name="Probst A.J."/>
            <person name="Thomas B.C."/>
            <person name="Singh A."/>
            <person name="Wilkins M.J."/>
            <person name="Karaoz U."/>
            <person name="Brodie E.L."/>
            <person name="Williams K.H."/>
            <person name="Hubbard S.S."/>
            <person name="Banfield J.F."/>
        </authorList>
    </citation>
    <scope>NUCLEOTIDE SEQUENCE [LARGE SCALE GENOMIC DNA]</scope>
</reference>
<dbReference type="PANTHER" id="PTHR35561:SF1">
    <property type="entry name" value="RNA 2',3'-CYCLIC PHOSPHODIESTERASE"/>
    <property type="match status" value="1"/>
</dbReference>
<evidence type="ECO:0000313" key="2">
    <source>
        <dbReference type="EMBL" id="OGC50054.1"/>
    </source>
</evidence>
<dbReference type="EMBL" id="MEVF01000011">
    <property type="protein sequence ID" value="OGC50054.1"/>
    <property type="molecule type" value="Genomic_DNA"/>
</dbReference>
<gene>
    <name evidence="2" type="ORF">A3A69_01635</name>
</gene>
<protein>
    <submittedName>
        <fullName evidence="2">2'-5' RNA ligase</fullName>
    </submittedName>
</protein>
<keyword evidence="2" id="KW-0436">Ligase</keyword>
<dbReference type="AlphaFoldDB" id="A0A1F4UYM4"/>
<comment type="caution">
    <text evidence="2">The sequence shown here is derived from an EMBL/GenBank/DDBJ whole genome shotgun (WGS) entry which is preliminary data.</text>
</comment>
<dbReference type="Proteomes" id="UP000177458">
    <property type="component" value="Unassembled WGS sequence"/>
</dbReference>
<evidence type="ECO:0000313" key="3">
    <source>
        <dbReference type="Proteomes" id="UP000177458"/>
    </source>
</evidence>
<sequence length="188" mass="22075">MYRNVFIGIPLPRNISKKYTSLLKKLKRPGIWQELEVESYEKDIPHITLYFLGNQEEDVEKVKKLLLNSELIIRNIEINIGGFGIFKKGEESVAYLRVRKTKELAALYKNLERNLKSFYFEKRAFVPHLSLSRKINSKNTKSIQMIKEKTGKINWKFKADTICLLGRDSKTGKQLILYRIRLPKAEIK</sequence>
<dbReference type="Pfam" id="PF13563">
    <property type="entry name" value="2_5_RNA_ligase2"/>
    <property type="match status" value="1"/>
</dbReference>
<dbReference type="NCBIfam" id="TIGR02258">
    <property type="entry name" value="2_5_ligase"/>
    <property type="match status" value="1"/>
</dbReference>
<dbReference type="GO" id="GO:0004113">
    <property type="term" value="F:2',3'-cyclic-nucleotide 3'-phosphodiesterase activity"/>
    <property type="evidence" value="ECO:0007669"/>
    <property type="project" value="InterPro"/>
</dbReference>
<dbReference type="Gene3D" id="3.90.1140.10">
    <property type="entry name" value="Cyclic phosphodiesterase"/>
    <property type="match status" value="1"/>
</dbReference>
<accession>A0A1F4UYM4</accession>
<name>A0A1F4UYM4_UNCKA</name>
<dbReference type="GO" id="GO:0008664">
    <property type="term" value="F:RNA 2',3'-cyclic 3'-phosphodiesterase activity"/>
    <property type="evidence" value="ECO:0007669"/>
    <property type="project" value="InterPro"/>
</dbReference>
<dbReference type="InterPro" id="IPR009097">
    <property type="entry name" value="Cyclic_Pdiesterase"/>
</dbReference>
<dbReference type="PANTHER" id="PTHR35561">
    <property type="entry name" value="RNA 2',3'-CYCLIC PHOSPHODIESTERASE"/>
    <property type="match status" value="1"/>
</dbReference>
<dbReference type="GO" id="GO:0016874">
    <property type="term" value="F:ligase activity"/>
    <property type="evidence" value="ECO:0007669"/>
    <property type="project" value="UniProtKB-KW"/>
</dbReference>
<dbReference type="InterPro" id="IPR004175">
    <property type="entry name" value="RNA_CPDase"/>
</dbReference>
<organism evidence="2 3">
    <name type="scientific">candidate division WWE3 bacterium RIFCSPLOWO2_01_FULL_37_15</name>
    <dbReference type="NCBI Taxonomy" id="1802622"/>
    <lineage>
        <taxon>Bacteria</taxon>
        <taxon>Katanobacteria</taxon>
    </lineage>
</organism>
<proteinExistence type="predicted"/>
<evidence type="ECO:0000256" key="1">
    <source>
        <dbReference type="ARBA" id="ARBA00022801"/>
    </source>
</evidence>
<dbReference type="SUPFAM" id="SSF55144">
    <property type="entry name" value="LigT-like"/>
    <property type="match status" value="1"/>
</dbReference>
<keyword evidence="1" id="KW-0378">Hydrolase</keyword>